<name>A0A372ZP84_9ACTN</name>
<evidence type="ECO:0000313" key="2">
    <source>
        <dbReference type="Proteomes" id="UP000263377"/>
    </source>
</evidence>
<dbReference type="SUPFAM" id="SSF52833">
    <property type="entry name" value="Thioredoxin-like"/>
    <property type="match status" value="1"/>
</dbReference>
<dbReference type="Gene3D" id="3.40.30.10">
    <property type="entry name" value="Glutaredoxin"/>
    <property type="match status" value="1"/>
</dbReference>
<evidence type="ECO:0000313" key="1">
    <source>
        <dbReference type="EMBL" id="RGD57272.1"/>
    </source>
</evidence>
<dbReference type="RefSeq" id="WP_049650269.1">
    <property type="nucleotide sequence ID" value="NZ_QVIG01000001.1"/>
</dbReference>
<dbReference type="InterPro" id="IPR036249">
    <property type="entry name" value="Thioredoxin-like_sf"/>
</dbReference>
<comment type="caution">
    <text evidence="1">The sequence shown here is derived from an EMBL/GenBank/DDBJ whole genome shotgun (WGS) entry which is preliminary data.</text>
</comment>
<gene>
    <name evidence="1" type="ORF">DR950_05215</name>
</gene>
<protein>
    <submittedName>
        <fullName evidence="1">DUF899 domain-containing protein</fullName>
    </submittedName>
</protein>
<dbReference type="AlphaFoldDB" id="A0A372ZP84"/>
<keyword evidence="2" id="KW-1185">Reference proteome</keyword>
<dbReference type="Pfam" id="PF05988">
    <property type="entry name" value="DUF899"/>
    <property type="match status" value="1"/>
</dbReference>
<proteinExistence type="predicted"/>
<dbReference type="EMBL" id="QVIG01000001">
    <property type="protein sequence ID" value="RGD57272.1"/>
    <property type="molecule type" value="Genomic_DNA"/>
</dbReference>
<reference evidence="1 2" key="1">
    <citation type="submission" date="2018-08" db="EMBL/GenBank/DDBJ databases">
        <title>Diversity &amp; Physiological Properties of Lignin-Decomposing Actinobacteria from Soil.</title>
        <authorList>
            <person name="Roh S.G."/>
            <person name="Kim S.B."/>
        </authorList>
    </citation>
    <scope>NUCLEOTIDE SEQUENCE [LARGE SCALE GENOMIC DNA]</scope>
    <source>
        <strain evidence="1 2">MMS17-GH009</strain>
    </source>
</reference>
<organism evidence="1 2">
    <name type="scientific">Kitasatospora xanthocidica</name>
    <dbReference type="NCBI Taxonomy" id="83382"/>
    <lineage>
        <taxon>Bacteria</taxon>
        <taxon>Bacillati</taxon>
        <taxon>Actinomycetota</taxon>
        <taxon>Actinomycetes</taxon>
        <taxon>Kitasatosporales</taxon>
        <taxon>Streptomycetaceae</taxon>
        <taxon>Kitasatospora</taxon>
    </lineage>
</organism>
<accession>A0A372ZP84</accession>
<sequence length="229" mass="26933">MDTEPQSELPRVVGREEWLAARREFLVREKEFTHAREALSAERRRLPMVRVEEDYVFEGPDGKASLADLFEGRRQLIVHHVMFDPEWEEGCPSCRFQIREIGYLPHLHERDTTLVLVSRAPQEKIRRYKERMGWDIPYYSSYGSRFNYDFHATLDESVTPLLINFRTREEHEAAVGPWDIWGHELPAVSVFLRDGEEVYHTYSTFSRGLDILLAVHNYLDLTPLGRQLG</sequence>
<dbReference type="InterPro" id="IPR010296">
    <property type="entry name" value="DUF899_thioredox"/>
</dbReference>
<dbReference type="Proteomes" id="UP000263377">
    <property type="component" value="Unassembled WGS sequence"/>
</dbReference>